<evidence type="ECO:0000313" key="8">
    <source>
        <dbReference type="EMBL" id="KAF2483680.1"/>
    </source>
</evidence>
<evidence type="ECO:0000313" key="9">
    <source>
        <dbReference type="Proteomes" id="UP000799767"/>
    </source>
</evidence>
<dbReference type="CDD" id="cd12148">
    <property type="entry name" value="fungal_TF_MHR"/>
    <property type="match status" value="1"/>
</dbReference>
<evidence type="ECO:0000256" key="1">
    <source>
        <dbReference type="ARBA" id="ARBA00004123"/>
    </source>
</evidence>
<feature type="region of interest" description="Disordered" evidence="6">
    <location>
        <begin position="289"/>
        <end position="357"/>
    </location>
</feature>
<proteinExistence type="predicted"/>
<keyword evidence="3" id="KW-0805">Transcription regulation</keyword>
<dbReference type="GO" id="GO:0006351">
    <property type="term" value="P:DNA-templated transcription"/>
    <property type="evidence" value="ECO:0007669"/>
    <property type="project" value="InterPro"/>
</dbReference>
<dbReference type="Gene3D" id="4.10.240.10">
    <property type="entry name" value="Zn(2)-C6 fungal-type DNA-binding domain"/>
    <property type="match status" value="1"/>
</dbReference>
<dbReference type="PROSITE" id="PS50048">
    <property type="entry name" value="ZN2_CY6_FUNGAL_2"/>
    <property type="match status" value="1"/>
</dbReference>
<dbReference type="CDD" id="cd00067">
    <property type="entry name" value="GAL4"/>
    <property type="match status" value="1"/>
</dbReference>
<feature type="compositionally biased region" description="Basic and acidic residues" evidence="6">
    <location>
        <begin position="299"/>
        <end position="327"/>
    </location>
</feature>
<dbReference type="GeneID" id="54478184"/>
<dbReference type="GO" id="GO:0000981">
    <property type="term" value="F:DNA-binding transcription factor activity, RNA polymerase II-specific"/>
    <property type="evidence" value="ECO:0007669"/>
    <property type="project" value="InterPro"/>
</dbReference>
<keyword evidence="5" id="KW-0539">Nucleus</keyword>
<dbReference type="SUPFAM" id="SSF57701">
    <property type="entry name" value="Zn2/Cys6 DNA-binding domain"/>
    <property type="match status" value="1"/>
</dbReference>
<feature type="compositionally biased region" description="Basic and acidic residues" evidence="6">
    <location>
        <begin position="335"/>
        <end position="351"/>
    </location>
</feature>
<accession>A0A6A6PUB7</accession>
<gene>
    <name evidence="8" type="ORF">BDY17DRAFT_324396</name>
</gene>
<dbReference type="PANTHER" id="PTHR47338:SF11">
    <property type="entry name" value="ZN(II)2CYS6 TRANSCRIPTION FACTOR (EUROFUNG)"/>
    <property type="match status" value="1"/>
</dbReference>
<evidence type="ECO:0000256" key="6">
    <source>
        <dbReference type="SAM" id="MobiDB-lite"/>
    </source>
</evidence>
<evidence type="ECO:0000256" key="2">
    <source>
        <dbReference type="ARBA" id="ARBA00022723"/>
    </source>
</evidence>
<dbReference type="InterPro" id="IPR001138">
    <property type="entry name" value="Zn2Cys6_DnaBD"/>
</dbReference>
<feature type="region of interest" description="Disordered" evidence="6">
    <location>
        <begin position="1"/>
        <end position="30"/>
    </location>
</feature>
<dbReference type="PROSITE" id="PS00463">
    <property type="entry name" value="ZN2_CY6_FUNGAL_1"/>
    <property type="match status" value="1"/>
</dbReference>
<evidence type="ECO:0000256" key="4">
    <source>
        <dbReference type="ARBA" id="ARBA00023163"/>
    </source>
</evidence>
<dbReference type="GO" id="GO:0008270">
    <property type="term" value="F:zinc ion binding"/>
    <property type="evidence" value="ECO:0007669"/>
    <property type="project" value="InterPro"/>
</dbReference>
<feature type="region of interest" description="Disordered" evidence="6">
    <location>
        <begin position="73"/>
        <end position="111"/>
    </location>
</feature>
<dbReference type="EMBL" id="MU001635">
    <property type="protein sequence ID" value="KAF2483680.1"/>
    <property type="molecule type" value="Genomic_DNA"/>
</dbReference>
<dbReference type="Proteomes" id="UP000799767">
    <property type="component" value="Unassembled WGS sequence"/>
</dbReference>
<name>A0A6A6PUB7_9PEZI</name>
<keyword evidence="2" id="KW-0479">Metal-binding</keyword>
<dbReference type="OrthoDB" id="5426798at2759"/>
<sequence>MNLPALRDVLPAESYPSKTRPYTNPLPGPPSSFGIDATRRPATIHPPMVYTDESIHPPMVYHFDPTHQPLPFRPPHRISNGYPPPLRQPYEGLSPTDGQPTPPRTISPRTAYHDMPRTAQDHTVDGTFQLRPLVPNGHLHGHQVLGHPHDEAPPAMHAVASYPPPSRNSIPIAQPGGEDHGKYLGIDQRRGEGKMHVFEDGYRIPFQVDGELVNPAWGLTKVNKPRKRLPIACLGCREKKIKCEPGRTSCIQCEKAMRECRRAPEKYAQPDTLSNTHYIGGSPVRNEASAVDTVRAAHRNSDFDSVSKRRNRADSPRRLEPSKKQRDVSPASEDASDRDNRTQRARAEAHAEGGQTDTLLDKNAFSLENDPYAVDPELTVHLVEMYFANVDNIVLPRLHILQWLKTSPNKCTNEKAILYAMLATGSVFAGPSYEKVGKECSRIANTPMTHQTGTIRVSSIIRKLLQACYHYTQDDHENSAECVGSAARKVATMHLNTEDGCLEDASSEGQRFEFGMSATQLTECKRRLFWSVFKCDRLSRETACMLRSEDVFLRLPCSDKTYESGAPSNAPFFANDIAESSGAQTGSSSDASPMAWLLPVLAVYGDVGDFMFRASHRSDATYRDAYEAFYTSTHKRLQEWLENLPDTFEYKLGNLERSLREGYGDTFILAHLLYHFTLAKLNRYVRHRLIPDSVVRNIRAANNHGHQILRIVNALQDTIATSPAIADADTPYACSNPFVGHVVLAAIDIVSAGGLDSDLRATQNEIYGALAYLRTLERYWLPIHGVLRDCETRYYQVENVVKSPRNARSGCWLGRKWGIKSPLVSMGEARDDCIYGLGEQEADEAEQRYYDAFIEA</sequence>
<protein>
    <recommendedName>
        <fullName evidence="7">Zn(2)-C6 fungal-type domain-containing protein</fullName>
    </recommendedName>
</protein>
<dbReference type="InterPro" id="IPR007219">
    <property type="entry name" value="XnlR_reg_dom"/>
</dbReference>
<evidence type="ECO:0000256" key="5">
    <source>
        <dbReference type="ARBA" id="ARBA00023242"/>
    </source>
</evidence>
<reference evidence="8" key="1">
    <citation type="journal article" date="2020" name="Stud. Mycol.">
        <title>101 Dothideomycetes genomes: a test case for predicting lifestyles and emergence of pathogens.</title>
        <authorList>
            <person name="Haridas S."/>
            <person name="Albert R."/>
            <person name="Binder M."/>
            <person name="Bloem J."/>
            <person name="Labutti K."/>
            <person name="Salamov A."/>
            <person name="Andreopoulos B."/>
            <person name="Baker S."/>
            <person name="Barry K."/>
            <person name="Bills G."/>
            <person name="Bluhm B."/>
            <person name="Cannon C."/>
            <person name="Castanera R."/>
            <person name="Culley D."/>
            <person name="Daum C."/>
            <person name="Ezra D."/>
            <person name="Gonzalez J."/>
            <person name="Henrissat B."/>
            <person name="Kuo A."/>
            <person name="Liang C."/>
            <person name="Lipzen A."/>
            <person name="Lutzoni F."/>
            <person name="Magnuson J."/>
            <person name="Mondo S."/>
            <person name="Nolan M."/>
            <person name="Ohm R."/>
            <person name="Pangilinan J."/>
            <person name="Park H.-J."/>
            <person name="Ramirez L."/>
            <person name="Alfaro M."/>
            <person name="Sun H."/>
            <person name="Tritt A."/>
            <person name="Yoshinaga Y."/>
            <person name="Zwiers L.-H."/>
            <person name="Turgeon B."/>
            <person name="Goodwin S."/>
            <person name="Spatafora J."/>
            <person name="Crous P."/>
            <person name="Grigoriev I."/>
        </authorList>
    </citation>
    <scope>NUCLEOTIDE SEQUENCE</scope>
    <source>
        <strain evidence="8">CBS 113389</strain>
    </source>
</reference>
<keyword evidence="4" id="KW-0804">Transcription</keyword>
<dbReference type="InterPro" id="IPR036864">
    <property type="entry name" value="Zn2-C6_fun-type_DNA-bd_sf"/>
</dbReference>
<dbReference type="Pfam" id="PF04082">
    <property type="entry name" value="Fungal_trans"/>
    <property type="match status" value="1"/>
</dbReference>
<dbReference type="RefSeq" id="XP_033590250.1">
    <property type="nucleotide sequence ID" value="XM_033737182.1"/>
</dbReference>
<dbReference type="InterPro" id="IPR050815">
    <property type="entry name" value="TF_fung"/>
</dbReference>
<evidence type="ECO:0000256" key="3">
    <source>
        <dbReference type="ARBA" id="ARBA00023015"/>
    </source>
</evidence>
<dbReference type="GO" id="GO:0005634">
    <property type="term" value="C:nucleus"/>
    <property type="evidence" value="ECO:0007669"/>
    <property type="project" value="UniProtKB-SubCell"/>
</dbReference>
<dbReference type="PANTHER" id="PTHR47338">
    <property type="entry name" value="ZN(II)2CYS6 TRANSCRIPTION FACTOR (EUROFUNG)-RELATED"/>
    <property type="match status" value="1"/>
</dbReference>
<organism evidence="8 9">
    <name type="scientific">Neohortaea acidophila</name>
    <dbReference type="NCBI Taxonomy" id="245834"/>
    <lineage>
        <taxon>Eukaryota</taxon>
        <taxon>Fungi</taxon>
        <taxon>Dikarya</taxon>
        <taxon>Ascomycota</taxon>
        <taxon>Pezizomycotina</taxon>
        <taxon>Dothideomycetes</taxon>
        <taxon>Dothideomycetidae</taxon>
        <taxon>Mycosphaerellales</taxon>
        <taxon>Teratosphaeriaceae</taxon>
        <taxon>Neohortaea</taxon>
    </lineage>
</organism>
<comment type="subcellular location">
    <subcellularLocation>
        <location evidence="1">Nucleus</location>
    </subcellularLocation>
</comment>
<keyword evidence="9" id="KW-1185">Reference proteome</keyword>
<dbReference type="AlphaFoldDB" id="A0A6A6PUB7"/>
<dbReference type="GO" id="GO:0003677">
    <property type="term" value="F:DNA binding"/>
    <property type="evidence" value="ECO:0007669"/>
    <property type="project" value="InterPro"/>
</dbReference>
<feature type="domain" description="Zn(2)-C6 fungal-type" evidence="7">
    <location>
        <begin position="232"/>
        <end position="262"/>
    </location>
</feature>
<evidence type="ECO:0000259" key="7">
    <source>
        <dbReference type="PROSITE" id="PS50048"/>
    </source>
</evidence>